<dbReference type="Gramene" id="KRH01459">
    <property type="protein sequence ID" value="KRH01459"/>
    <property type="gene ID" value="GLYMA_18G278300"/>
</dbReference>
<reference evidence="1 2" key="1">
    <citation type="journal article" date="2010" name="Nature">
        <title>Genome sequence of the palaeopolyploid soybean.</title>
        <authorList>
            <person name="Schmutz J."/>
            <person name="Cannon S.B."/>
            <person name="Schlueter J."/>
            <person name="Ma J."/>
            <person name="Mitros T."/>
            <person name="Nelson W."/>
            <person name="Hyten D.L."/>
            <person name="Song Q."/>
            <person name="Thelen J.J."/>
            <person name="Cheng J."/>
            <person name="Xu D."/>
            <person name="Hellsten U."/>
            <person name="May G.D."/>
            <person name="Yu Y."/>
            <person name="Sakurai T."/>
            <person name="Umezawa T."/>
            <person name="Bhattacharyya M.K."/>
            <person name="Sandhu D."/>
            <person name="Valliyodan B."/>
            <person name="Lindquist E."/>
            <person name="Peto M."/>
            <person name="Grant D."/>
            <person name="Shu S."/>
            <person name="Goodstein D."/>
            <person name="Barry K."/>
            <person name="Futrell-Griggs M."/>
            <person name="Abernathy B."/>
            <person name="Du J."/>
            <person name="Tian Z."/>
            <person name="Zhu L."/>
            <person name="Gill N."/>
            <person name="Joshi T."/>
            <person name="Libault M."/>
            <person name="Sethuraman A."/>
            <person name="Zhang X.-C."/>
            <person name="Shinozaki K."/>
            <person name="Nguyen H.T."/>
            <person name="Wing R.A."/>
            <person name="Cregan P."/>
            <person name="Specht J."/>
            <person name="Grimwood J."/>
            <person name="Rokhsar D."/>
            <person name="Stacey G."/>
            <person name="Shoemaker R.C."/>
            <person name="Jackson S.A."/>
        </authorList>
    </citation>
    <scope>NUCLEOTIDE SEQUENCE</scope>
    <source>
        <strain evidence="2">cv. Williams 82</strain>
        <tissue evidence="1">Callus</tissue>
    </source>
</reference>
<dbReference type="AlphaFoldDB" id="A0A0R0FH06"/>
<gene>
    <name evidence="1" type="ORF">GLYMA_18G278300</name>
</gene>
<name>A0A0R0FH06_SOYBN</name>
<evidence type="ECO:0000313" key="3">
    <source>
        <dbReference type="Proteomes" id="UP000008827"/>
    </source>
</evidence>
<proteinExistence type="predicted"/>
<dbReference type="InParanoid" id="A0A0R0FH06"/>
<keyword evidence="3" id="KW-1185">Reference proteome</keyword>
<dbReference type="EMBL" id="CM000851">
    <property type="protein sequence ID" value="KRH01459.1"/>
    <property type="molecule type" value="Genomic_DNA"/>
</dbReference>
<dbReference type="Proteomes" id="UP000008827">
    <property type="component" value="Chromosome 18"/>
</dbReference>
<organism evidence="1">
    <name type="scientific">Glycine max</name>
    <name type="common">Soybean</name>
    <name type="synonym">Glycine hispida</name>
    <dbReference type="NCBI Taxonomy" id="3847"/>
    <lineage>
        <taxon>Eukaryota</taxon>
        <taxon>Viridiplantae</taxon>
        <taxon>Streptophyta</taxon>
        <taxon>Embryophyta</taxon>
        <taxon>Tracheophyta</taxon>
        <taxon>Spermatophyta</taxon>
        <taxon>Magnoliopsida</taxon>
        <taxon>eudicotyledons</taxon>
        <taxon>Gunneridae</taxon>
        <taxon>Pentapetalae</taxon>
        <taxon>rosids</taxon>
        <taxon>fabids</taxon>
        <taxon>Fabales</taxon>
        <taxon>Fabaceae</taxon>
        <taxon>Papilionoideae</taxon>
        <taxon>50 kb inversion clade</taxon>
        <taxon>NPAAA clade</taxon>
        <taxon>indigoferoid/millettioid clade</taxon>
        <taxon>Phaseoleae</taxon>
        <taxon>Glycine</taxon>
        <taxon>Glycine subgen. Soja</taxon>
    </lineage>
</organism>
<reference evidence="2" key="2">
    <citation type="submission" date="2018-02" db="UniProtKB">
        <authorList>
            <consortium name="EnsemblPlants"/>
        </authorList>
    </citation>
    <scope>IDENTIFICATION</scope>
    <source>
        <strain evidence="2">Williams 82</strain>
    </source>
</reference>
<evidence type="ECO:0000313" key="2">
    <source>
        <dbReference type="EnsemblPlants" id="KRH01459"/>
    </source>
</evidence>
<dbReference type="EMBL" id="CM000851">
    <property type="protein sequence ID" value="KRH01460.1"/>
    <property type="molecule type" value="Genomic_DNA"/>
</dbReference>
<sequence>MRMHISVLRPFYFSPYQFSQSEANISYFVVQLEDNAEHPSSSSDLLDPICLDRISKPILRVFTLLSL</sequence>
<dbReference type="EnsemblPlants" id="KRH01460">
    <property type="protein sequence ID" value="KRH01460"/>
    <property type="gene ID" value="GLYMA_18G278300"/>
</dbReference>
<evidence type="ECO:0000313" key="1">
    <source>
        <dbReference type="EMBL" id="KRH01460.1"/>
    </source>
</evidence>
<accession>A0A0R0FH06</accession>
<dbReference type="Gramene" id="KRH01460">
    <property type="protein sequence ID" value="KRH01460"/>
    <property type="gene ID" value="GLYMA_18G278300"/>
</dbReference>
<dbReference type="EnsemblPlants" id="KRH01459">
    <property type="protein sequence ID" value="KRH01459"/>
    <property type="gene ID" value="GLYMA_18G278300"/>
</dbReference>
<reference evidence="1" key="3">
    <citation type="submission" date="2018-07" db="EMBL/GenBank/DDBJ databases">
        <title>WGS assembly of Glycine max.</title>
        <authorList>
            <person name="Schmutz J."/>
            <person name="Cannon S."/>
            <person name="Schlueter J."/>
            <person name="Ma J."/>
            <person name="Mitros T."/>
            <person name="Nelson W."/>
            <person name="Hyten D."/>
            <person name="Song Q."/>
            <person name="Thelen J."/>
            <person name="Cheng J."/>
            <person name="Xu D."/>
            <person name="Hellsten U."/>
            <person name="May G."/>
            <person name="Yu Y."/>
            <person name="Sakurai T."/>
            <person name="Umezawa T."/>
            <person name="Bhattacharyya M."/>
            <person name="Sandhu D."/>
            <person name="Valliyodan B."/>
            <person name="Lindquist E."/>
            <person name="Peto M."/>
            <person name="Grant D."/>
            <person name="Shu S."/>
            <person name="Goodstein D."/>
            <person name="Barry K."/>
            <person name="Futrell-Griggs M."/>
            <person name="Abernathy B."/>
            <person name="Du J."/>
            <person name="Tian Z."/>
            <person name="Zhu L."/>
            <person name="Gill N."/>
            <person name="Joshi T."/>
            <person name="Libault M."/>
            <person name="Sethuraman A."/>
            <person name="Zhang X."/>
            <person name="Shinozaki K."/>
            <person name="Nguyen H."/>
            <person name="Wing R."/>
            <person name="Cregan P."/>
            <person name="Specht J."/>
            <person name="Grimwood J."/>
            <person name="Rokhsar D."/>
            <person name="Stacey G."/>
            <person name="Shoemaker R."/>
            <person name="Jackson S."/>
        </authorList>
    </citation>
    <scope>NUCLEOTIDE SEQUENCE</scope>
    <source>
        <tissue evidence="1">Callus</tissue>
    </source>
</reference>
<protein>
    <submittedName>
        <fullName evidence="1 2">Uncharacterized protein</fullName>
    </submittedName>
</protein>